<dbReference type="InterPro" id="IPR037523">
    <property type="entry name" value="VOC_core"/>
</dbReference>
<dbReference type="SUPFAM" id="SSF54593">
    <property type="entry name" value="Glyoxalase/Bleomycin resistance protein/Dihydroxybiphenyl dioxygenase"/>
    <property type="match status" value="2"/>
</dbReference>
<sequence length="263" mass="28009">MITTSNTPNLPGWLDLGSPDPAASAAFYRKVFGWTSEAAAGDEQNEDMGEYLLLSKDGKVVAGLGGLQSAKEQSEWTVYVRVPDIDAAAQTAASLGGAVRAPAMKVGSEGSLAQLTDATGAKFALWQPGEFTGFGRACEDDSLLWIELYTRDTAAAKRFYGEVFGWQTEAYSMPEGAYDMWTTNPGVGTDAFGGMMQISPDMPIQTELWVPYFMVADTDATIARALEAGGEVLMPAVDAPPGRLAALTDQFGAHFNLLKPAPM</sequence>
<evidence type="ECO:0000313" key="2">
    <source>
        <dbReference type="EMBL" id="MBR7836905.1"/>
    </source>
</evidence>
<dbReference type="PROSITE" id="PS51819">
    <property type="entry name" value="VOC"/>
    <property type="match status" value="2"/>
</dbReference>
<dbReference type="PANTHER" id="PTHR33993">
    <property type="entry name" value="GLYOXALASE-RELATED"/>
    <property type="match status" value="1"/>
</dbReference>
<proteinExistence type="predicted"/>
<dbReference type="AlphaFoldDB" id="A0A941ESU6"/>
<feature type="domain" description="VOC" evidence="1">
    <location>
        <begin position="142"/>
        <end position="260"/>
    </location>
</feature>
<dbReference type="RefSeq" id="WP_212531377.1">
    <property type="nucleotide sequence ID" value="NZ_JAGSOG010000169.1"/>
</dbReference>
<evidence type="ECO:0000259" key="1">
    <source>
        <dbReference type="PROSITE" id="PS51819"/>
    </source>
</evidence>
<dbReference type="Pfam" id="PF18029">
    <property type="entry name" value="Glyoxalase_6"/>
    <property type="match status" value="1"/>
</dbReference>
<organism evidence="2 3">
    <name type="scientific">Actinospica durhamensis</name>
    <dbReference type="NCBI Taxonomy" id="1508375"/>
    <lineage>
        <taxon>Bacteria</taxon>
        <taxon>Bacillati</taxon>
        <taxon>Actinomycetota</taxon>
        <taxon>Actinomycetes</taxon>
        <taxon>Catenulisporales</taxon>
        <taxon>Actinospicaceae</taxon>
        <taxon>Actinospica</taxon>
    </lineage>
</organism>
<dbReference type="InterPro" id="IPR029068">
    <property type="entry name" value="Glyas_Bleomycin-R_OHBP_Dase"/>
</dbReference>
<keyword evidence="3" id="KW-1185">Reference proteome</keyword>
<dbReference type="InterPro" id="IPR041581">
    <property type="entry name" value="Glyoxalase_6"/>
</dbReference>
<accession>A0A941ESU6</accession>
<gene>
    <name evidence="2" type="ORF">KDL01_26745</name>
</gene>
<dbReference type="Gene3D" id="3.10.180.10">
    <property type="entry name" value="2,3-Dihydroxybiphenyl 1,2-Dioxygenase, domain 1"/>
    <property type="match status" value="2"/>
</dbReference>
<evidence type="ECO:0000313" key="3">
    <source>
        <dbReference type="Proteomes" id="UP000675781"/>
    </source>
</evidence>
<dbReference type="Pfam" id="PF00903">
    <property type="entry name" value="Glyoxalase"/>
    <property type="match status" value="1"/>
</dbReference>
<dbReference type="CDD" id="cd07247">
    <property type="entry name" value="SgaA_N_like"/>
    <property type="match status" value="2"/>
</dbReference>
<feature type="domain" description="VOC" evidence="1">
    <location>
        <begin position="10"/>
        <end position="128"/>
    </location>
</feature>
<dbReference type="EMBL" id="JAGSOG010000169">
    <property type="protein sequence ID" value="MBR7836905.1"/>
    <property type="molecule type" value="Genomic_DNA"/>
</dbReference>
<name>A0A941ESU6_9ACTN</name>
<dbReference type="PANTHER" id="PTHR33993:SF10">
    <property type="entry name" value="CONSERVED PROTEIN"/>
    <property type="match status" value="1"/>
</dbReference>
<dbReference type="InterPro" id="IPR052164">
    <property type="entry name" value="Anthracycline_SecMetBiosynth"/>
</dbReference>
<dbReference type="Proteomes" id="UP000675781">
    <property type="component" value="Unassembled WGS sequence"/>
</dbReference>
<comment type="caution">
    <text evidence="2">The sequence shown here is derived from an EMBL/GenBank/DDBJ whole genome shotgun (WGS) entry which is preliminary data.</text>
</comment>
<protein>
    <submittedName>
        <fullName evidence="2">VOC family protein</fullName>
    </submittedName>
</protein>
<reference evidence="2" key="1">
    <citation type="submission" date="2021-04" db="EMBL/GenBank/DDBJ databases">
        <title>Genome based classification of Actinospica acidithermotolerans sp. nov., an actinobacterium isolated from an Indonesian hot spring.</title>
        <authorList>
            <person name="Kusuma A.B."/>
            <person name="Putra K.E."/>
            <person name="Nafisah S."/>
            <person name="Loh J."/>
            <person name="Nouioui I."/>
            <person name="Goodfellow M."/>
        </authorList>
    </citation>
    <scope>NUCLEOTIDE SEQUENCE</scope>
    <source>
        <strain evidence="2">CSCA 57</strain>
    </source>
</reference>
<dbReference type="InterPro" id="IPR004360">
    <property type="entry name" value="Glyas_Fos-R_dOase_dom"/>
</dbReference>